<keyword evidence="2 5" id="KW-0812">Transmembrane</keyword>
<feature type="transmembrane region" description="Helical" evidence="5">
    <location>
        <begin position="346"/>
        <end position="369"/>
    </location>
</feature>
<feature type="transmembrane region" description="Helical" evidence="5">
    <location>
        <begin position="38"/>
        <end position="59"/>
    </location>
</feature>
<feature type="transmembrane region" description="Helical" evidence="5">
    <location>
        <begin position="252"/>
        <end position="274"/>
    </location>
</feature>
<dbReference type="Gene3D" id="1.20.1250.20">
    <property type="entry name" value="MFS general substrate transporter like domains"/>
    <property type="match status" value="2"/>
</dbReference>
<dbReference type="GO" id="GO:0016020">
    <property type="term" value="C:membrane"/>
    <property type="evidence" value="ECO:0007669"/>
    <property type="project" value="UniProtKB-SubCell"/>
</dbReference>
<dbReference type="EMBL" id="JBHUDO010000001">
    <property type="protein sequence ID" value="MFD1644607.1"/>
    <property type="molecule type" value="Genomic_DNA"/>
</dbReference>
<reference evidence="6 7" key="1">
    <citation type="journal article" date="2019" name="Int. J. Syst. Evol. Microbiol.">
        <title>The Global Catalogue of Microorganisms (GCM) 10K type strain sequencing project: providing services to taxonomists for standard genome sequencing and annotation.</title>
        <authorList>
            <consortium name="The Broad Institute Genomics Platform"/>
            <consortium name="The Broad Institute Genome Sequencing Center for Infectious Disease"/>
            <person name="Wu L."/>
            <person name="Ma J."/>
        </authorList>
    </citation>
    <scope>NUCLEOTIDE SEQUENCE [LARGE SCALE GENOMIC DNA]</scope>
    <source>
        <strain evidence="6 7">CGMCC 1.10390</strain>
    </source>
</reference>
<comment type="caution">
    <text evidence="6">The sequence shown here is derived from an EMBL/GenBank/DDBJ whole genome shotgun (WGS) entry which is preliminary data.</text>
</comment>
<organism evidence="6 7">
    <name type="scientific">Haloarchaeobius litoreus</name>
    <dbReference type="NCBI Taxonomy" id="755306"/>
    <lineage>
        <taxon>Archaea</taxon>
        <taxon>Methanobacteriati</taxon>
        <taxon>Methanobacteriota</taxon>
        <taxon>Stenosarchaea group</taxon>
        <taxon>Halobacteria</taxon>
        <taxon>Halobacteriales</taxon>
        <taxon>Halorubellaceae</taxon>
        <taxon>Haloarchaeobius</taxon>
    </lineage>
</organism>
<evidence type="ECO:0000313" key="7">
    <source>
        <dbReference type="Proteomes" id="UP001597034"/>
    </source>
</evidence>
<evidence type="ECO:0000256" key="5">
    <source>
        <dbReference type="SAM" id="Phobius"/>
    </source>
</evidence>
<dbReference type="RefSeq" id="WP_256399870.1">
    <property type="nucleotide sequence ID" value="NZ_JANHJR010000002.1"/>
</dbReference>
<evidence type="ECO:0000256" key="2">
    <source>
        <dbReference type="ARBA" id="ARBA00022692"/>
    </source>
</evidence>
<feature type="transmembrane region" description="Helical" evidence="5">
    <location>
        <begin position="376"/>
        <end position="400"/>
    </location>
</feature>
<gene>
    <name evidence="6" type="ORF">ACFSBL_02825</name>
</gene>
<dbReference type="AlphaFoldDB" id="A0ABD6DGX9"/>
<keyword evidence="7" id="KW-1185">Reference proteome</keyword>
<feature type="transmembrane region" description="Helical" evidence="5">
    <location>
        <begin position="12"/>
        <end position="32"/>
    </location>
</feature>
<dbReference type="InterPro" id="IPR005829">
    <property type="entry name" value="Sugar_transporter_CS"/>
</dbReference>
<dbReference type="Proteomes" id="UP001597034">
    <property type="component" value="Unassembled WGS sequence"/>
</dbReference>
<dbReference type="InterPro" id="IPR011701">
    <property type="entry name" value="MFS"/>
</dbReference>
<dbReference type="InterPro" id="IPR036259">
    <property type="entry name" value="MFS_trans_sf"/>
</dbReference>
<comment type="subcellular location">
    <subcellularLocation>
        <location evidence="1">Membrane</location>
        <topology evidence="1">Multi-pass membrane protein</topology>
    </subcellularLocation>
</comment>
<feature type="transmembrane region" description="Helical" evidence="5">
    <location>
        <begin position="139"/>
        <end position="158"/>
    </location>
</feature>
<keyword evidence="4 5" id="KW-0472">Membrane</keyword>
<proteinExistence type="predicted"/>
<evidence type="ECO:0000256" key="1">
    <source>
        <dbReference type="ARBA" id="ARBA00004141"/>
    </source>
</evidence>
<feature type="transmembrane region" description="Helical" evidence="5">
    <location>
        <begin position="71"/>
        <end position="89"/>
    </location>
</feature>
<dbReference type="PANTHER" id="PTHR23530:SF1">
    <property type="entry name" value="PERMEASE, MAJOR FACILITATOR SUPERFAMILY-RELATED"/>
    <property type="match status" value="1"/>
</dbReference>
<dbReference type="PANTHER" id="PTHR23530">
    <property type="entry name" value="TRANSPORT PROTEIN-RELATED"/>
    <property type="match status" value="1"/>
</dbReference>
<accession>A0ABD6DGX9</accession>
<evidence type="ECO:0000256" key="4">
    <source>
        <dbReference type="ARBA" id="ARBA00023136"/>
    </source>
</evidence>
<dbReference type="PROSITE" id="PS00216">
    <property type="entry name" value="SUGAR_TRANSPORT_1"/>
    <property type="match status" value="1"/>
</dbReference>
<feature type="transmembrane region" description="Helical" evidence="5">
    <location>
        <begin position="295"/>
        <end position="317"/>
    </location>
</feature>
<evidence type="ECO:0000256" key="3">
    <source>
        <dbReference type="ARBA" id="ARBA00022989"/>
    </source>
</evidence>
<sequence>MAAARTTVLKYYALRAVSTPGFMWPVSILYLVSHDVSYATLALAGAAAAVLTVVGEVPTGYVSDRLGRRNTIVVAQVLFGTYPLTLLFARSPPTVVAAFCLLGLAETLQSGAVTAWLYDALDAHDATARYTRVEGRGQAIRLAVLAVTMVAGGLLYALNPDLPFVASTVMGSTGALVATTLPATGEGDGSDHLGVREALTVVREHLLSRELRGFIALSSLAVAVGVSARSYVQPITVDAMSPLLAGVTVAGSPLPETAVLGVVYASFTGFGALLSDRAAGVEAWLGTRRTVLCSFLVDALAMCAVLVEPLLVVPMMFVHRGVVSVLGPVKRSYLNEQLESVGRATVLSAVSMVVSLVQVPVGLGGGVLADRLAPEVAVAALGALLLVTTVLAALSTPVVFEERETAAPAD</sequence>
<keyword evidence="3 5" id="KW-1133">Transmembrane helix</keyword>
<protein>
    <submittedName>
        <fullName evidence="6">MFS transporter</fullName>
    </submittedName>
</protein>
<dbReference type="InterPro" id="IPR053160">
    <property type="entry name" value="MFS_DHA3_Transporter"/>
</dbReference>
<name>A0ABD6DGX9_9EURY</name>
<feature type="transmembrane region" description="Helical" evidence="5">
    <location>
        <begin position="95"/>
        <end position="118"/>
    </location>
</feature>
<dbReference type="Pfam" id="PF07690">
    <property type="entry name" value="MFS_1"/>
    <property type="match status" value="1"/>
</dbReference>
<evidence type="ECO:0000313" key="6">
    <source>
        <dbReference type="EMBL" id="MFD1644607.1"/>
    </source>
</evidence>
<dbReference type="SUPFAM" id="SSF103473">
    <property type="entry name" value="MFS general substrate transporter"/>
    <property type="match status" value="1"/>
</dbReference>